<gene>
    <name evidence="1" type="ORF">SDC9_96255</name>
</gene>
<organism evidence="1">
    <name type="scientific">bioreactor metagenome</name>
    <dbReference type="NCBI Taxonomy" id="1076179"/>
    <lineage>
        <taxon>unclassified sequences</taxon>
        <taxon>metagenomes</taxon>
        <taxon>ecological metagenomes</taxon>
    </lineage>
</organism>
<sequence length="541" mass="59570">MASGQRDCQRIGFDHQFVQSGAEQAGGLPQSGRARTELGGGGGVERLKRRVEFRGHHRQDHAARHFERQLTFDADATVIFLDENFIARFHFLAGEDAVLREQRQIFRRDIGLERGDGILRVGQPAPRGFFAPFFGIAVAVENYPLMGFDDVLQQGLEFGVEIGFTEVFELGGEVVDGVGHDGVENHHRPGAALARTRGAKLELVAGEGEGAGAVAVGRVARQRRQGIDADAHGADLAPGGGGALFELFNHVGELVAEVNRDDRRRRFIGAEPVVVAGAGYGGAQNVAVQVDRLNDCAEHGQEDRVLFRVVAGVEQIGVAVAQRPVVVLARAVDAGEGFFVKQTDQTVTVGDLPQHFHDQHVVVDREIHVFKHRRQFELGRRHFIVPGLGRDAERPQFFFNFVHEGEHPVFDRPEVMIFKLLVFRRRRAEERPSGLDQIGALQVEALVDQEVFLLCAERDGDPFLGQLEALHQPLDRHAQRLGGAQQRRFLVQRLAGVAAEGGRDAERRAVRMTLDEGRAGRVPRGVTARLEGAAQSARRET</sequence>
<reference evidence="1" key="1">
    <citation type="submission" date="2019-08" db="EMBL/GenBank/DDBJ databases">
        <authorList>
            <person name="Kucharzyk K."/>
            <person name="Murdoch R.W."/>
            <person name="Higgins S."/>
            <person name="Loffler F."/>
        </authorList>
    </citation>
    <scope>NUCLEOTIDE SEQUENCE</scope>
</reference>
<accession>A0A645A8K8</accession>
<proteinExistence type="predicted"/>
<protein>
    <submittedName>
        <fullName evidence="1">Uncharacterized protein</fullName>
    </submittedName>
</protein>
<name>A0A645A8K8_9ZZZZ</name>
<dbReference type="AlphaFoldDB" id="A0A645A8K8"/>
<dbReference type="EMBL" id="VSSQ01012565">
    <property type="protein sequence ID" value="MPM49525.1"/>
    <property type="molecule type" value="Genomic_DNA"/>
</dbReference>
<evidence type="ECO:0000313" key="1">
    <source>
        <dbReference type="EMBL" id="MPM49525.1"/>
    </source>
</evidence>
<comment type="caution">
    <text evidence="1">The sequence shown here is derived from an EMBL/GenBank/DDBJ whole genome shotgun (WGS) entry which is preliminary data.</text>
</comment>